<dbReference type="GO" id="GO:0042732">
    <property type="term" value="P:D-xylose metabolic process"/>
    <property type="evidence" value="ECO:0007669"/>
    <property type="project" value="InterPro"/>
</dbReference>
<dbReference type="UniPathway" id="UPA00796">
    <property type="reaction ID" value="UER00771"/>
</dbReference>
<evidence type="ECO:0000256" key="9">
    <source>
        <dbReference type="ARBA" id="ARBA00023136"/>
    </source>
</evidence>
<dbReference type="STRING" id="1798370.A2Z00_02325"/>
<keyword evidence="10" id="KW-0325">Glycoprotein</keyword>
<evidence type="ECO:0000256" key="1">
    <source>
        <dbReference type="ARBA" id="ARBA00001911"/>
    </source>
</evidence>
<evidence type="ECO:0000256" key="2">
    <source>
        <dbReference type="ARBA" id="ARBA00004323"/>
    </source>
</evidence>
<evidence type="ECO:0000256" key="3">
    <source>
        <dbReference type="ARBA" id="ARBA00022692"/>
    </source>
</evidence>
<dbReference type="GO" id="GO:0005737">
    <property type="term" value="C:cytoplasm"/>
    <property type="evidence" value="ECO:0007669"/>
    <property type="project" value="TreeGrafter"/>
</dbReference>
<keyword evidence="8" id="KW-0333">Golgi apparatus</keyword>
<evidence type="ECO:0000256" key="12">
    <source>
        <dbReference type="ARBA" id="ARBA00037859"/>
    </source>
</evidence>
<organism evidence="14 15">
    <name type="scientific">Candidatus Gottesmanbacteria bacterium RBG_13_45_10</name>
    <dbReference type="NCBI Taxonomy" id="1798370"/>
    <lineage>
        <taxon>Bacteria</taxon>
        <taxon>Candidatus Gottesmaniibacteriota</taxon>
    </lineage>
</organism>
<dbReference type="SUPFAM" id="SSF51735">
    <property type="entry name" value="NAD(P)-binding Rossmann-fold domains"/>
    <property type="match status" value="1"/>
</dbReference>
<evidence type="ECO:0000313" key="14">
    <source>
        <dbReference type="EMBL" id="OGG11296.1"/>
    </source>
</evidence>
<evidence type="ECO:0000256" key="4">
    <source>
        <dbReference type="ARBA" id="ARBA00022793"/>
    </source>
</evidence>
<evidence type="ECO:0000256" key="8">
    <source>
        <dbReference type="ARBA" id="ARBA00023034"/>
    </source>
</evidence>
<proteinExistence type="predicted"/>
<keyword evidence="6" id="KW-1133">Transmembrane helix</keyword>
<dbReference type="InterPro" id="IPR001509">
    <property type="entry name" value="Epimerase_deHydtase"/>
</dbReference>
<evidence type="ECO:0000256" key="7">
    <source>
        <dbReference type="ARBA" id="ARBA00023027"/>
    </source>
</evidence>
<reference evidence="14 15" key="1">
    <citation type="journal article" date="2016" name="Nat. Commun.">
        <title>Thousands of microbial genomes shed light on interconnected biogeochemical processes in an aquifer system.</title>
        <authorList>
            <person name="Anantharaman K."/>
            <person name="Brown C.T."/>
            <person name="Hug L.A."/>
            <person name="Sharon I."/>
            <person name="Castelle C.J."/>
            <person name="Probst A.J."/>
            <person name="Thomas B.C."/>
            <person name="Singh A."/>
            <person name="Wilkins M.J."/>
            <person name="Karaoz U."/>
            <person name="Brodie E.L."/>
            <person name="Williams K.H."/>
            <person name="Hubbard S.S."/>
            <person name="Banfield J.F."/>
        </authorList>
    </citation>
    <scope>NUCLEOTIDE SEQUENCE [LARGE SCALE GENOMIC DNA]</scope>
</reference>
<dbReference type="Pfam" id="PF01370">
    <property type="entry name" value="Epimerase"/>
    <property type="match status" value="1"/>
</dbReference>
<accession>A0A1F5ZFL6</accession>
<comment type="subcellular location">
    <subcellularLocation>
        <location evidence="2">Golgi apparatus membrane</location>
        <topology evidence="2">Single-pass type II membrane protein</topology>
    </subcellularLocation>
    <subcellularLocation>
        <location evidence="12">Golgi apparatus</location>
        <location evidence="12">Golgi stack membrane</location>
    </subcellularLocation>
</comment>
<dbReference type="GO" id="GO:0070403">
    <property type="term" value="F:NAD+ binding"/>
    <property type="evidence" value="ECO:0007669"/>
    <property type="project" value="InterPro"/>
</dbReference>
<comment type="caution">
    <text evidence="14">The sequence shown here is derived from an EMBL/GenBank/DDBJ whole genome shotgun (WGS) entry which is preliminary data.</text>
</comment>
<dbReference type="Proteomes" id="UP000177268">
    <property type="component" value="Unassembled WGS sequence"/>
</dbReference>
<evidence type="ECO:0000313" key="15">
    <source>
        <dbReference type="Proteomes" id="UP000177268"/>
    </source>
</evidence>
<evidence type="ECO:0000256" key="5">
    <source>
        <dbReference type="ARBA" id="ARBA00022968"/>
    </source>
</evidence>
<dbReference type="AlphaFoldDB" id="A0A1F5ZFL6"/>
<dbReference type="GO" id="GO:0033320">
    <property type="term" value="P:UDP-D-xylose biosynthetic process"/>
    <property type="evidence" value="ECO:0007669"/>
    <property type="project" value="UniProtKB-UniPathway"/>
</dbReference>
<feature type="domain" description="NAD-dependent epimerase/dehydratase" evidence="13">
    <location>
        <begin position="12"/>
        <end position="248"/>
    </location>
</feature>
<protein>
    <recommendedName>
        <fullName evidence="13">NAD-dependent epimerase/dehydratase domain-containing protein</fullName>
    </recommendedName>
</protein>
<dbReference type="Gene3D" id="3.40.50.720">
    <property type="entry name" value="NAD(P)-binding Rossmann-like Domain"/>
    <property type="match status" value="1"/>
</dbReference>
<evidence type="ECO:0000256" key="6">
    <source>
        <dbReference type="ARBA" id="ARBA00022989"/>
    </source>
</evidence>
<keyword evidence="9" id="KW-0472">Membrane</keyword>
<evidence type="ECO:0000256" key="11">
    <source>
        <dbReference type="ARBA" id="ARBA00023239"/>
    </source>
</evidence>
<gene>
    <name evidence="14" type="ORF">A2Z00_02325</name>
</gene>
<dbReference type="FunFam" id="3.40.50.720:FF:000065">
    <property type="entry name" value="UDP-glucuronic acid decarboxylase 1"/>
    <property type="match status" value="1"/>
</dbReference>
<sequence length="322" mass="36154">MTGKSTTKPVSVVTGGAGFIGSNLCEALLGRGHVVFCVDNLITGTEKNIEQLKKNPDFTFIRWDVAKDMPVLSRVDYVFHLASPASVPDYQKYDEETALVNSIGTRNLLLFAKAYHAKFLFTSTSEVYGDPKEHPQKETYWGNVNPNGIRACYDESKRFGEMITLLYGRKHGVNGRIVRIFNTYGAHMRKDDGRVISNFINQALEGKPITVYGDGKQTRSFCYVSDMVRGIIAMMFSEKTEGAVVNLGNPEEYTMLDLARKIKLMTATKSEIVFTKLPIDDPSRRRPDITKAHDLVGWNPVVSVDEGLKKTIEYYKLISNNK</sequence>
<keyword evidence="4" id="KW-0210">Decarboxylase</keyword>
<comment type="cofactor">
    <cofactor evidence="1">
        <name>NAD(+)</name>
        <dbReference type="ChEBI" id="CHEBI:57540"/>
    </cofactor>
</comment>
<evidence type="ECO:0000256" key="10">
    <source>
        <dbReference type="ARBA" id="ARBA00023180"/>
    </source>
</evidence>
<keyword evidence="7" id="KW-0520">NAD</keyword>
<keyword evidence="3" id="KW-0812">Transmembrane</keyword>
<dbReference type="InterPro" id="IPR044516">
    <property type="entry name" value="UXS-like"/>
</dbReference>
<dbReference type="PANTHER" id="PTHR43078:SF6">
    <property type="entry name" value="UDP-GLUCURONIC ACID DECARBOXYLASE 1"/>
    <property type="match status" value="1"/>
</dbReference>
<dbReference type="PANTHER" id="PTHR43078">
    <property type="entry name" value="UDP-GLUCURONIC ACID DECARBOXYLASE-RELATED"/>
    <property type="match status" value="1"/>
</dbReference>
<dbReference type="InterPro" id="IPR036291">
    <property type="entry name" value="NAD(P)-bd_dom_sf"/>
</dbReference>
<name>A0A1F5ZFL6_9BACT</name>
<dbReference type="CDD" id="cd05230">
    <property type="entry name" value="UGD_SDR_e"/>
    <property type="match status" value="1"/>
</dbReference>
<evidence type="ECO:0000259" key="13">
    <source>
        <dbReference type="Pfam" id="PF01370"/>
    </source>
</evidence>
<dbReference type="EMBL" id="MFIZ01000033">
    <property type="protein sequence ID" value="OGG11296.1"/>
    <property type="molecule type" value="Genomic_DNA"/>
</dbReference>
<dbReference type="GO" id="GO:0048040">
    <property type="term" value="F:UDP-glucuronate decarboxylase activity"/>
    <property type="evidence" value="ECO:0007669"/>
    <property type="project" value="TreeGrafter"/>
</dbReference>
<keyword evidence="11" id="KW-0456">Lyase</keyword>
<keyword evidence="5" id="KW-0735">Signal-anchor</keyword>